<evidence type="ECO:0000256" key="5">
    <source>
        <dbReference type="PROSITE-ProRule" id="PRU01023"/>
    </source>
</evidence>
<feature type="region of interest" description="Disordered" evidence="6">
    <location>
        <begin position="394"/>
        <end position="878"/>
    </location>
</feature>
<dbReference type="Pfam" id="PF01189">
    <property type="entry name" value="Methyltr_RsmB-F"/>
    <property type="match status" value="1"/>
</dbReference>
<keyword evidence="3 5" id="KW-0949">S-adenosyl-L-methionine</keyword>
<keyword evidence="4 5" id="KW-0694">RNA-binding</keyword>
<dbReference type="PANTHER" id="PTHR22807">
    <property type="entry name" value="NOP2 YEAST -RELATED NOL1/NOP2/FMU SUN DOMAIN-CONTAINING"/>
    <property type="match status" value="1"/>
</dbReference>
<evidence type="ECO:0000313" key="7">
    <source>
        <dbReference type="EMBL" id="ENN81631.1"/>
    </source>
</evidence>
<feature type="binding site" evidence="5">
    <location>
        <position position="118"/>
    </location>
    <ligand>
        <name>S-adenosyl-L-methionine</name>
        <dbReference type="ChEBI" id="CHEBI:59789"/>
    </ligand>
</feature>
<accession>N6ULV6</accession>
<dbReference type="PRINTS" id="PR02008">
    <property type="entry name" value="RCMTFAMILY"/>
</dbReference>
<reference evidence="7" key="1">
    <citation type="journal article" date="2013" name="Genome Biol.">
        <title>Draft genome of the mountain pine beetle, Dendroctonus ponderosae Hopkins, a major forest pest.</title>
        <authorList>
            <person name="Keeling C.I."/>
            <person name="Yuen M.M."/>
            <person name="Liao N.Y."/>
            <person name="Docking T.R."/>
            <person name="Chan S.K."/>
            <person name="Taylor G.A."/>
            <person name="Palmquist D.L."/>
            <person name="Jackman S.D."/>
            <person name="Nguyen A."/>
            <person name="Li M."/>
            <person name="Henderson H."/>
            <person name="Janes J.K."/>
            <person name="Zhao Y."/>
            <person name="Pandoh P."/>
            <person name="Moore R."/>
            <person name="Sperling F.A."/>
            <person name="Huber D.P."/>
            <person name="Birol I."/>
            <person name="Jones S.J."/>
            <person name="Bohlmann J."/>
        </authorList>
    </citation>
    <scope>NUCLEOTIDE SEQUENCE</scope>
</reference>
<evidence type="ECO:0000256" key="3">
    <source>
        <dbReference type="ARBA" id="ARBA00022691"/>
    </source>
</evidence>
<dbReference type="PROSITE" id="PS51686">
    <property type="entry name" value="SAM_MT_RSMB_NOP"/>
    <property type="match status" value="1"/>
</dbReference>
<dbReference type="GO" id="GO:0005730">
    <property type="term" value="C:nucleolus"/>
    <property type="evidence" value="ECO:0007669"/>
    <property type="project" value="TreeGrafter"/>
</dbReference>
<dbReference type="InterPro" id="IPR049560">
    <property type="entry name" value="MeTrfase_RsmB-F_NOP2_cat"/>
</dbReference>
<feature type="compositionally biased region" description="Basic and acidic residues" evidence="6">
    <location>
        <begin position="813"/>
        <end position="832"/>
    </location>
</feature>
<keyword evidence="2 5" id="KW-0808">Transferase</keyword>
<protein>
    <submittedName>
        <fullName evidence="7">Uncharacterized protein</fullName>
    </submittedName>
</protein>
<evidence type="ECO:0000256" key="2">
    <source>
        <dbReference type="ARBA" id="ARBA00022679"/>
    </source>
</evidence>
<dbReference type="GO" id="GO:0003723">
    <property type="term" value="F:RNA binding"/>
    <property type="evidence" value="ECO:0007669"/>
    <property type="project" value="UniProtKB-UniRule"/>
</dbReference>
<dbReference type="GO" id="GO:0070475">
    <property type="term" value="P:rRNA base methylation"/>
    <property type="evidence" value="ECO:0007669"/>
    <property type="project" value="TreeGrafter"/>
</dbReference>
<dbReference type="HOGENOM" id="CLU_327680_0_0_1"/>
<evidence type="ECO:0000256" key="6">
    <source>
        <dbReference type="SAM" id="MobiDB-lite"/>
    </source>
</evidence>
<feature type="compositionally biased region" description="Basic and acidic residues" evidence="6">
    <location>
        <begin position="330"/>
        <end position="339"/>
    </location>
</feature>
<dbReference type="InterPro" id="IPR023267">
    <property type="entry name" value="RCMT"/>
</dbReference>
<dbReference type="InterPro" id="IPR049561">
    <property type="entry name" value="NSUN5_7_fdxn-like"/>
</dbReference>
<dbReference type="InterPro" id="IPR001678">
    <property type="entry name" value="MeTrfase_RsmB-F_NOP2_dom"/>
</dbReference>
<keyword evidence="1 5" id="KW-0489">Methyltransferase</keyword>
<feature type="compositionally biased region" description="Basic and acidic residues" evidence="6">
    <location>
        <begin position="731"/>
        <end position="752"/>
    </location>
</feature>
<feature type="compositionally biased region" description="Basic and acidic residues" evidence="6">
    <location>
        <begin position="690"/>
        <end position="724"/>
    </location>
</feature>
<feature type="compositionally biased region" description="Basic and acidic residues" evidence="6">
    <location>
        <begin position="535"/>
        <end position="545"/>
    </location>
</feature>
<dbReference type="GO" id="GO:0008173">
    <property type="term" value="F:RNA methyltransferase activity"/>
    <property type="evidence" value="ECO:0007669"/>
    <property type="project" value="InterPro"/>
</dbReference>
<gene>
    <name evidence="7" type="ORF">YQE_01994</name>
</gene>
<dbReference type="AlphaFoldDB" id="N6ULV6"/>
<feature type="binding site" evidence="5">
    <location>
        <position position="91"/>
    </location>
    <ligand>
        <name>S-adenosyl-L-methionine</name>
        <dbReference type="ChEBI" id="CHEBI:59789"/>
    </ligand>
</feature>
<dbReference type="PANTHER" id="PTHR22807:SF4">
    <property type="entry name" value="28S RRNA (CYTOSINE-C(5))-METHYLTRANSFERASE"/>
    <property type="match status" value="1"/>
</dbReference>
<proteinExistence type="inferred from homology"/>
<dbReference type="OrthoDB" id="435282at2759"/>
<organism evidence="7">
    <name type="scientific">Dendroctonus ponderosae</name>
    <name type="common">Mountain pine beetle</name>
    <dbReference type="NCBI Taxonomy" id="77166"/>
    <lineage>
        <taxon>Eukaryota</taxon>
        <taxon>Metazoa</taxon>
        <taxon>Ecdysozoa</taxon>
        <taxon>Arthropoda</taxon>
        <taxon>Hexapoda</taxon>
        <taxon>Insecta</taxon>
        <taxon>Pterygota</taxon>
        <taxon>Neoptera</taxon>
        <taxon>Endopterygota</taxon>
        <taxon>Coleoptera</taxon>
        <taxon>Polyphaga</taxon>
        <taxon>Cucujiformia</taxon>
        <taxon>Curculionidae</taxon>
        <taxon>Scolytinae</taxon>
        <taxon>Dendroctonus</taxon>
    </lineage>
</organism>
<dbReference type="InterPro" id="IPR029063">
    <property type="entry name" value="SAM-dependent_MTases_sf"/>
</dbReference>
<dbReference type="OMA" id="NCEADEH"/>
<feature type="compositionally biased region" description="Basic and acidic residues" evidence="6">
    <location>
        <begin position="639"/>
        <end position="670"/>
    </location>
</feature>
<dbReference type="Gene3D" id="3.30.70.1170">
    <property type="entry name" value="Sun protein, domain 3"/>
    <property type="match status" value="1"/>
</dbReference>
<evidence type="ECO:0000256" key="4">
    <source>
        <dbReference type="ARBA" id="ARBA00022884"/>
    </source>
</evidence>
<dbReference type="SUPFAM" id="SSF53335">
    <property type="entry name" value="S-adenosyl-L-methionine-dependent methyltransferases"/>
    <property type="match status" value="1"/>
</dbReference>
<feature type="compositionally biased region" description="Basic and acidic residues" evidence="6">
    <location>
        <begin position="568"/>
        <end position="588"/>
    </location>
</feature>
<feature type="active site" description="Nucleophile" evidence="5">
    <location>
        <position position="190"/>
    </location>
</feature>
<name>N6ULV6_DENPD</name>
<evidence type="ECO:0000256" key="1">
    <source>
        <dbReference type="ARBA" id="ARBA00022603"/>
    </source>
</evidence>
<feature type="binding site" evidence="5">
    <location>
        <position position="136"/>
    </location>
    <ligand>
        <name>S-adenosyl-L-methionine</name>
        <dbReference type="ChEBI" id="CHEBI:59789"/>
    </ligand>
</feature>
<feature type="compositionally biased region" description="Basic and acidic residues" evidence="6">
    <location>
        <begin position="302"/>
        <end position="313"/>
    </location>
</feature>
<feature type="compositionally biased region" description="Basic residues" evidence="6">
    <location>
        <begin position="558"/>
        <end position="567"/>
    </location>
</feature>
<feature type="compositionally biased region" description="Basic and acidic residues" evidence="6">
    <location>
        <begin position="412"/>
        <end position="481"/>
    </location>
</feature>
<feature type="region of interest" description="Disordered" evidence="6">
    <location>
        <begin position="330"/>
        <end position="349"/>
    </location>
</feature>
<dbReference type="Gene3D" id="3.40.50.150">
    <property type="entry name" value="Vaccinia Virus protein VP39"/>
    <property type="match status" value="1"/>
</dbReference>
<feature type="region of interest" description="Disordered" evidence="6">
    <location>
        <begin position="281"/>
        <end position="313"/>
    </location>
</feature>
<sequence>MKQVSSLEDGYFLRDYHVPDMLVFPTGTEFHNHPGYKKGVILLQDKASCLPVLALSPQPGSVCLDMCAAPGMKTTQIASLMENSGTIFAVERSAKRFEVLQRMIDSSGATCVTLANKDVLHCSDTDFPKVDYILVDPSCSGSGMTNRLEVCTEPMNNPDRLQQLAGFQIMILRSALTRYPNAKRVVYSTCSLNPEENEDVVRQVLETNNQYKLLPAGDFLQNNWTNFGSSSFGKIGQYCLYARPEDDLTNGFFLAVFQRLAEDEENEFYNNRASRYITNMQKNKTRRENRNLQSADSTGFPRKMDSNQERVEPKDKLDNWRYDYEQGTADEWRESEESGRGPGTKSARVDVQLRLINGRFDKGKADNGRSRTDELCTNEEDEPFEVKVKVEEFASGERVQKSEDTANSAERQAMKNRAEIKAIVEEFVREESTKSKRKKDKDQENCEADEHRKAKRHKSEDSIEGKEASGKVDCKTSKLVDLEIMEADEEIANDQRKKGEESFEDYELEGGTEKKKKSKRHKSEEPSEYNEEGGNVERKKSKSNDLDAQIADEELGSKKKKKSKRTKKEQSNETREDSENFKGEKDVEIITVEEESPSKKKKKSKRTKREESSETREDSETFKGEKDAEIITVEEESPSETKKQSKRTKKEESSESREDSEKFKGKKDVEIIVVDEEGPSEKKKKSKRTKRDESSETREHSESFKGKKDVEIIIVDEESRSEKKNKSKRTKKEESSETREDSENFKSIKDVEIIIAEDETPSEKKKKSKRTKKEESSESWEDSENFKGEKAVEIITVEEESFTEKKKKSKRTKREESSETREDSENFKDGKVVEIITVEEESPSEKKKKSKRSKSEELPVAEMITPNGENKKRKKERN</sequence>
<feature type="compositionally biased region" description="Basic and acidic residues" evidence="6">
    <location>
        <begin position="608"/>
        <end position="629"/>
    </location>
</feature>
<dbReference type="Pfam" id="PF21148">
    <property type="entry name" value="NSUN5_fdxn-like"/>
    <property type="match status" value="1"/>
</dbReference>
<comment type="similarity">
    <text evidence="5">Belongs to the class I-like SAM-binding methyltransferase superfamily. RsmB/NOP family.</text>
</comment>
<dbReference type="EMBL" id="KB740081">
    <property type="protein sequence ID" value="ENN81631.1"/>
    <property type="molecule type" value="Genomic_DNA"/>
</dbReference>
<feature type="compositionally biased region" description="Acidic residues" evidence="6">
    <location>
        <begin position="483"/>
        <end position="492"/>
    </location>
</feature>
<feature type="non-terminal residue" evidence="7">
    <location>
        <position position="1"/>
    </location>
</feature>
<comment type="caution">
    <text evidence="5">Lacks conserved residue(s) required for the propagation of feature annotation.</text>
</comment>